<dbReference type="InterPro" id="IPR019292">
    <property type="entry name" value="McrC"/>
</dbReference>
<dbReference type="Pfam" id="PF10117">
    <property type="entry name" value="McrBC"/>
    <property type="match status" value="1"/>
</dbReference>
<dbReference type="RefSeq" id="WP_147935237.1">
    <property type="nucleotide sequence ID" value="NZ_VPFD01000013.1"/>
</dbReference>
<comment type="caution">
    <text evidence="1">The sequence shown here is derived from an EMBL/GenBank/DDBJ whole genome shotgun (WGS) entry which is preliminary data.</text>
</comment>
<dbReference type="AlphaFoldDB" id="A0A5C7FWR9"/>
<accession>A0A5C7FWR9</accession>
<organism evidence="1 2">
    <name type="scientific">Massilia arenae</name>
    <dbReference type="NCBI Taxonomy" id="2603288"/>
    <lineage>
        <taxon>Bacteria</taxon>
        <taxon>Pseudomonadati</taxon>
        <taxon>Pseudomonadota</taxon>
        <taxon>Betaproteobacteria</taxon>
        <taxon>Burkholderiales</taxon>
        <taxon>Oxalobacteraceae</taxon>
        <taxon>Telluria group</taxon>
        <taxon>Massilia</taxon>
    </lineage>
</organism>
<evidence type="ECO:0000313" key="2">
    <source>
        <dbReference type="Proteomes" id="UP000321413"/>
    </source>
</evidence>
<gene>
    <name evidence="1" type="ORF">FVD38_13260</name>
</gene>
<keyword evidence="2" id="KW-1185">Reference proteome</keyword>
<dbReference type="Proteomes" id="UP000321413">
    <property type="component" value="Unassembled WGS sequence"/>
</dbReference>
<dbReference type="EMBL" id="VPFD01000013">
    <property type="protein sequence ID" value="TXF99465.1"/>
    <property type="molecule type" value="Genomic_DNA"/>
</dbReference>
<reference evidence="1 2" key="1">
    <citation type="submission" date="2019-08" db="EMBL/GenBank/DDBJ databases">
        <title>Massilia golmudensis sp. nov., isolated from sand in the Qinghai-Tibetan Plateau.</title>
        <authorList>
            <person name="Zhang B."/>
        </authorList>
    </citation>
    <scope>NUCLEOTIDE SEQUENCE [LARGE SCALE GENOMIC DNA]</scope>
    <source>
        <strain evidence="1 2">GEM5</strain>
    </source>
</reference>
<name>A0A5C7FWR9_9BURK</name>
<dbReference type="PANTHER" id="PTHR38733">
    <property type="entry name" value="PROTEIN MCRC"/>
    <property type="match status" value="1"/>
</dbReference>
<evidence type="ECO:0008006" key="3">
    <source>
        <dbReference type="Google" id="ProtNLM"/>
    </source>
</evidence>
<proteinExistence type="predicted"/>
<protein>
    <recommendedName>
        <fullName evidence="3">Restriction endonuclease</fullName>
    </recommendedName>
</protein>
<evidence type="ECO:0000313" key="1">
    <source>
        <dbReference type="EMBL" id="TXF99465.1"/>
    </source>
</evidence>
<sequence length="443" mass="49051">MAQLIPANSPQKTCRHRPLMKPLIQCKEWSKLSVGSGGKLQGDEDITSILRAWRQKTGRDPAGYFDVTGSAIIPKFWSGTLETSRLRLEVAPMGSDLLGVKQRANLDANLTAMLAYATSSQSVSSGLSHVSEHGNRYEALVSVFCHELQLARRRLILRRYVTKRESINAPKGRIVFPAQCYESIRRPGMVASEWVSLTEDIAENRIFKAVLTLYRPRCASGLRAKIDECAAELDGVQIPSDVTVEWPRVRTDRLPNDYVELLRLSQMLLNDEGVGVFAGDTLAVGEIIFTSRLFESYVTKEVKHAASVAGLIASSQSRGMFLCSNENDAGIFELIPDMRIVNSAGKTRAVLDAKWKELDQGNRSRGVKREDIYQLLVYGAKYKCEELFLVYPDVSLETGAAGHLENFSADLGGTLYKIGIVSIPMLGSRLETASSFLRQVLLS</sequence>
<dbReference type="PANTHER" id="PTHR38733:SF1">
    <property type="entry name" value="TYPE IV METHYL-DIRECTED RESTRICTION ENZYME ECOKMCRBC"/>
    <property type="match status" value="1"/>
</dbReference>